<dbReference type="AlphaFoldDB" id="A0A7M7P9F3"/>
<sequence length="249" mass="28953">MFSVIRRCLITQSAVKYVPRSNGGPPCPVYLQVATMKNFEPFNTFDDVRIPPKPKLKFLNKVPKKTRYRKVFKSLHDIRGPSEVANTLIYNQYGLLATTPGYMQHGHFEMIRLTINRFIGDSDHMFGRWRVNAPFKPVTRKGQGQRMGGGKGSVHHYVTPVKAGRIVMEMGGKMEFEEIHSILYQISKKLPFRCKVVSKEIMERDADLYQFRHQENINPWTFERIAKGNYLGMSKFLGPCDYKWYGEHR</sequence>
<comment type="similarity">
    <text evidence="1 6">Belongs to the universal ribosomal protein uL16 family.</text>
</comment>
<dbReference type="GO" id="GO:0019843">
    <property type="term" value="F:rRNA binding"/>
    <property type="evidence" value="ECO:0000318"/>
    <property type="project" value="GO_Central"/>
</dbReference>
<evidence type="ECO:0000313" key="7">
    <source>
        <dbReference type="EnsemblMetazoa" id="XP_030848328"/>
    </source>
</evidence>
<dbReference type="Gene3D" id="3.90.1170.10">
    <property type="entry name" value="Ribosomal protein L10e/L16"/>
    <property type="match status" value="1"/>
</dbReference>
<dbReference type="FunCoup" id="A0A7M7P9F3">
    <property type="interactions" value="803"/>
</dbReference>
<accession>A0A7M7P9F3</accession>
<protein>
    <recommendedName>
        <fullName evidence="4">Large ribosomal subunit protein uL16m</fullName>
    </recommendedName>
    <alternativeName>
        <fullName evidence="5">39S ribosomal protein L16, mitochondrial</fullName>
    </alternativeName>
</protein>
<evidence type="ECO:0000256" key="3">
    <source>
        <dbReference type="ARBA" id="ARBA00023274"/>
    </source>
</evidence>
<dbReference type="PRINTS" id="PR00060">
    <property type="entry name" value="RIBOSOMALL16"/>
</dbReference>
<dbReference type="InParanoid" id="A0A7M7P9F3"/>
<organism evidence="7 8">
    <name type="scientific">Strongylocentrotus purpuratus</name>
    <name type="common">Purple sea urchin</name>
    <dbReference type="NCBI Taxonomy" id="7668"/>
    <lineage>
        <taxon>Eukaryota</taxon>
        <taxon>Metazoa</taxon>
        <taxon>Echinodermata</taxon>
        <taxon>Eleutherozoa</taxon>
        <taxon>Echinozoa</taxon>
        <taxon>Echinoidea</taxon>
        <taxon>Euechinoidea</taxon>
        <taxon>Echinacea</taxon>
        <taxon>Camarodonta</taxon>
        <taxon>Echinidea</taxon>
        <taxon>Strongylocentrotidae</taxon>
        <taxon>Strongylocentrotus</taxon>
    </lineage>
</organism>
<dbReference type="GO" id="GO:0032543">
    <property type="term" value="P:mitochondrial translation"/>
    <property type="evidence" value="ECO:0000318"/>
    <property type="project" value="GO_Central"/>
</dbReference>
<evidence type="ECO:0000256" key="5">
    <source>
        <dbReference type="ARBA" id="ARBA00035440"/>
    </source>
</evidence>
<dbReference type="SUPFAM" id="SSF54686">
    <property type="entry name" value="Ribosomal protein L16p/L10e"/>
    <property type="match status" value="1"/>
</dbReference>
<dbReference type="CDD" id="cd01433">
    <property type="entry name" value="Ribosomal_L16_L10e"/>
    <property type="match status" value="1"/>
</dbReference>
<dbReference type="RefSeq" id="XP_030848328.1">
    <property type="nucleotide sequence ID" value="XM_030992468.1"/>
</dbReference>
<dbReference type="KEGG" id="spu:115926882"/>
<evidence type="ECO:0000256" key="2">
    <source>
        <dbReference type="ARBA" id="ARBA00022980"/>
    </source>
</evidence>
<dbReference type="OrthoDB" id="268521at2759"/>
<dbReference type="EnsemblMetazoa" id="XM_030992468">
    <property type="protein sequence ID" value="XP_030848328"/>
    <property type="gene ID" value="LOC115926882"/>
</dbReference>
<evidence type="ECO:0000313" key="8">
    <source>
        <dbReference type="Proteomes" id="UP000007110"/>
    </source>
</evidence>
<dbReference type="InterPro" id="IPR036920">
    <property type="entry name" value="Ribosomal_uL16_sf"/>
</dbReference>
<evidence type="ECO:0000256" key="1">
    <source>
        <dbReference type="ARBA" id="ARBA00008931"/>
    </source>
</evidence>
<dbReference type="PANTHER" id="PTHR12220:SF13">
    <property type="entry name" value="LARGE RIBOSOMAL SUBUNIT PROTEIN UL16M"/>
    <property type="match status" value="1"/>
</dbReference>
<dbReference type="OMA" id="SPWHLEW"/>
<keyword evidence="2 6" id="KW-0689">Ribosomal protein</keyword>
<dbReference type="InterPro" id="IPR000114">
    <property type="entry name" value="Ribosomal_uL16_bact-type"/>
</dbReference>
<keyword evidence="8" id="KW-1185">Reference proteome</keyword>
<name>A0A7M7P9F3_STRPU</name>
<reference evidence="7" key="2">
    <citation type="submission" date="2021-01" db="UniProtKB">
        <authorList>
            <consortium name="EnsemblMetazoa"/>
        </authorList>
    </citation>
    <scope>IDENTIFICATION</scope>
</reference>
<evidence type="ECO:0000256" key="4">
    <source>
        <dbReference type="ARBA" id="ARBA00035302"/>
    </source>
</evidence>
<dbReference type="PANTHER" id="PTHR12220">
    <property type="entry name" value="50S/60S RIBOSOMAL PROTEIN L16"/>
    <property type="match status" value="1"/>
</dbReference>
<dbReference type="Proteomes" id="UP000007110">
    <property type="component" value="Unassembled WGS sequence"/>
</dbReference>
<dbReference type="GO" id="GO:0003735">
    <property type="term" value="F:structural constituent of ribosome"/>
    <property type="evidence" value="ECO:0000318"/>
    <property type="project" value="GO_Central"/>
</dbReference>
<reference evidence="8" key="1">
    <citation type="submission" date="2015-02" db="EMBL/GenBank/DDBJ databases">
        <title>Genome sequencing for Strongylocentrotus purpuratus.</title>
        <authorList>
            <person name="Murali S."/>
            <person name="Liu Y."/>
            <person name="Vee V."/>
            <person name="English A."/>
            <person name="Wang M."/>
            <person name="Skinner E."/>
            <person name="Han Y."/>
            <person name="Muzny D.M."/>
            <person name="Worley K.C."/>
            <person name="Gibbs R.A."/>
        </authorList>
    </citation>
    <scope>NUCLEOTIDE SEQUENCE</scope>
</reference>
<keyword evidence="3 6" id="KW-0687">Ribonucleoprotein</keyword>
<dbReference type="Pfam" id="PF00252">
    <property type="entry name" value="Ribosomal_L16"/>
    <property type="match status" value="1"/>
</dbReference>
<dbReference type="InterPro" id="IPR016180">
    <property type="entry name" value="Ribosomal_uL16_dom"/>
</dbReference>
<proteinExistence type="inferred from homology"/>
<dbReference type="InterPro" id="IPR047873">
    <property type="entry name" value="Ribosomal_uL16"/>
</dbReference>
<dbReference type="GeneID" id="115926882"/>
<dbReference type="GO" id="GO:0005762">
    <property type="term" value="C:mitochondrial large ribosomal subunit"/>
    <property type="evidence" value="ECO:0000318"/>
    <property type="project" value="GO_Central"/>
</dbReference>
<evidence type="ECO:0000256" key="6">
    <source>
        <dbReference type="RuleBase" id="RU004413"/>
    </source>
</evidence>